<evidence type="ECO:0000256" key="1">
    <source>
        <dbReference type="SAM" id="MobiDB-lite"/>
    </source>
</evidence>
<proteinExistence type="predicted"/>
<reference evidence="2" key="1">
    <citation type="journal article" date="2015" name="Nature">
        <title>Complex archaea that bridge the gap between prokaryotes and eukaryotes.</title>
        <authorList>
            <person name="Spang A."/>
            <person name="Saw J.H."/>
            <person name="Jorgensen S.L."/>
            <person name="Zaremba-Niedzwiedzka K."/>
            <person name="Martijn J."/>
            <person name="Lind A.E."/>
            <person name="van Eijk R."/>
            <person name="Schleper C."/>
            <person name="Guy L."/>
            <person name="Ettema T.J."/>
        </authorList>
    </citation>
    <scope>NUCLEOTIDE SEQUENCE</scope>
</reference>
<gene>
    <name evidence="2" type="ORF">LCGC14_1746500</name>
</gene>
<comment type="caution">
    <text evidence="2">The sequence shown here is derived from an EMBL/GenBank/DDBJ whole genome shotgun (WGS) entry which is preliminary data.</text>
</comment>
<accession>A0A0F9H533</accession>
<name>A0A0F9H533_9ZZZZ</name>
<evidence type="ECO:0000313" key="2">
    <source>
        <dbReference type="EMBL" id="KKM06189.1"/>
    </source>
</evidence>
<dbReference type="EMBL" id="LAZR01016053">
    <property type="protein sequence ID" value="KKM06189.1"/>
    <property type="molecule type" value="Genomic_DNA"/>
</dbReference>
<sequence>MTEKNQTLRTGNYVIELSDGPSVVYKVHSKSGHKDWVCTCPDPEAAMIVVEGLILVENKRFYYPGSKPTMTFDEKQAKKTHPTFLNRKSD</sequence>
<protein>
    <submittedName>
        <fullName evidence="2">Uncharacterized protein</fullName>
    </submittedName>
</protein>
<dbReference type="AlphaFoldDB" id="A0A0F9H533"/>
<organism evidence="2">
    <name type="scientific">marine sediment metagenome</name>
    <dbReference type="NCBI Taxonomy" id="412755"/>
    <lineage>
        <taxon>unclassified sequences</taxon>
        <taxon>metagenomes</taxon>
        <taxon>ecological metagenomes</taxon>
    </lineage>
</organism>
<feature type="region of interest" description="Disordered" evidence="1">
    <location>
        <begin position="68"/>
        <end position="90"/>
    </location>
</feature>